<dbReference type="STRING" id="1797243.A2943_00455"/>
<gene>
    <name evidence="1" type="ORF">A2943_00455</name>
</gene>
<reference evidence="1 2" key="1">
    <citation type="journal article" date="2016" name="Nat. Commun.">
        <title>Thousands of microbial genomes shed light on interconnected biogeochemical processes in an aquifer system.</title>
        <authorList>
            <person name="Anantharaman K."/>
            <person name="Brown C.T."/>
            <person name="Hug L.A."/>
            <person name="Sharon I."/>
            <person name="Castelle C.J."/>
            <person name="Probst A.J."/>
            <person name="Thomas B.C."/>
            <person name="Singh A."/>
            <person name="Wilkins M.J."/>
            <person name="Karaoz U."/>
            <person name="Brodie E.L."/>
            <person name="Williams K.H."/>
            <person name="Hubbard S.S."/>
            <person name="Banfield J.F."/>
        </authorList>
    </citation>
    <scope>NUCLEOTIDE SEQUENCE [LARGE SCALE GENOMIC DNA]</scope>
</reference>
<dbReference type="EMBL" id="MEWX01000002">
    <property type="protein sequence ID" value="OGC81213.1"/>
    <property type="molecule type" value="Genomic_DNA"/>
</dbReference>
<accession>A0A1F4XJC6</accession>
<protein>
    <recommendedName>
        <fullName evidence="3">Fibronectin type-III domain-containing protein</fullName>
    </recommendedName>
</protein>
<organism evidence="1 2">
    <name type="scientific">Candidatus Adlerbacteria bacterium RIFCSPLOWO2_01_FULL_51_16</name>
    <dbReference type="NCBI Taxonomy" id="1797243"/>
    <lineage>
        <taxon>Bacteria</taxon>
        <taxon>Candidatus Adleribacteriota</taxon>
    </lineage>
</organism>
<dbReference type="AlphaFoldDB" id="A0A1F4XJC6"/>
<proteinExistence type="predicted"/>
<sequence>MKQFSHKKLRDIALLCAGAALLVVAAVFLSSPIPPSNSPIALPNIFPAGYDGLAAATWLGVQQGYPSYSGYPMPVTCFSNNMARVPSANPGLPICESYNLLGIFSAHPQSSTAGASQLLRRDANQLFPCLGTGGAGCTSGAIDTYDGGVAGSYPTVVSGGPATLEWSCQDYQDIVWNRCFDPWCATGYETEYATQDLSNGTQSSGFSTGGGLVGAATIYPTASAWYSLTCKSVPIYAQECTGYTFYCDVNDGYGGCIQGHSECNGYAWVYQAQSFDERAQWLYIGVTAPPPPAPTMNLYINRATPYTYVVSNAPVLAGVSQSISSLIMPYNDASSLSWSTANVVSGSCRVYHWPGHDTSARDGYGTQLFYTPDNQLSWISIGNLTQSTSYTLWCTGLDGYIWQTSVVAYISLSAPAVTTNAASNVTSSSATINGTANPNGNNSLAWLRYSSTNPGTCNNDFGTWAGGYSDSVSGSSPVPFSRSVSGLTPDTSYYFCGVINQSSGGTGPYYGSVLSFTTLSSDICTDLSGIQTSKPASCTGTAPTCVGATQTPGPGSGNSATCVTTPTISSFVADPSRVRKGDPSELSWTVQNPPASCTIFSAPPISGFPANITTFPSGILDTGAINQRTEFTLSCGSSTPVTKTVTIIPTYIEI</sequence>
<name>A0A1F4XJC6_9BACT</name>
<evidence type="ECO:0000313" key="2">
    <source>
        <dbReference type="Proteomes" id="UP000176185"/>
    </source>
</evidence>
<evidence type="ECO:0000313" key="1">
    <source>
        <dbReference type="EMBL" id="OGC81213.1"/>
    </source>
</evidence>
<comment type="caution">
    <text evidence="1">The sequence shown here is derived from an EMBL/GenBank/DDBJ whole genome shotgun (WGS) entry which is preliminary data.</text>
</comment>
<evidence type="ECO:0008006" key="3">
    <source>
        <dbReference type="Google" id="ProtNLM"/>
    </source>
</evidence>
<dbReference type="Proteomes" id="UP000176185">
    <property type="component" value="Unassembled WGS sequence"/>
</dbReference>